<dbReference type="OrthoDB" id="19174at2759"/>
<reference evidence="3" key="1">
    <citation type="journal article" date="2020" name="Stud. Mycol.">
        <title>101 Dothideomycetes genomes: a test case for predicting lifestyles and emergence of pathogens.</title>
        <authorList>
            <person name="Haridas S."/>
            <person name="Albert R."/>
            <person name="Binder M."/>
            <person name="Bloem J."/>
            <person name="Labutti K."/>
            <person name="Salamov A."/>
            <person name="Andreopoulos B."/>
            <person name="Baker S."/>
            <person name="Barry K."/>
            <person name="Bills G."/>
            <person name="Bluhm B."/>
            <person name="Cannon C."/>
            <person name="Castanera R."/>
            <person name="Culley D."/>
            <person name="Daum C."/>
            <person name="Ezra D."/>
            <person name="Gonzalez J."/>
            <person name="Henrissat B."/>
            <person name="Kuo A."/>
            <person name="Liang C."/>
            <person name="Lipzen A."/>
            <person name="Lutzoni F."/>
            <person name="Magnuson J."/>
            <person name="Mondo S."/>
            <person name="Nolan M."/>
            <person name="Ohm R."/>
            <person name="Pangilinan J."/>
            <person name="Park H.-J."/>
            <person name="Ramirez L."/>
            <person name="Alfaro M."/>
            <person name="Sun H."/>
            <person name="Tritt A."/>
            <person name="Yoshinaga Y."/>
            <person name="Zwiers L.-H."/>
            <person name="Turgeon B."/>
            <person name="Goodwin S."/>
            <person name="Spatafora J."/>
            <person name="Crous P."/>
            <person name="Grigoriev I."/>
        </authorList>
    </citation>
    <scope>NUCLEOTIDE SEQUENCE</scope>
    <source>
        <strain evidence="3">CBS 260.36</strain>
    </source>
</reference>
<sequence>MAQTTTIDRLLNLAPDRPDAVLQHLASQPELASEQDFSGYSLLHAAVSYGHAELARKLITDFHVNVNIRDNDGDTPLAVVETVEMARLLVEEFGADLHSRNQEDQTPEEKIESEEEFPLVAAYLREAVATGSGGSGASTIAQTGGANATSAALAGTTSNGGMSNGIQHPPRVPPGIGDIRIGTITEPMDEDSAPDPEFRRRIEELASRSDFQSEQGQADLRDLVQDVVSGMREDRTQDRATRPRTD</sequence>
<dbReference type="EMBL" id="ML996082">
    <property type="protein sequence ID" value="KAF2156035.1"/>
    <property type="molecule type" value="Genomic_DNA"/>
</dbReference>
<dbReference type="InterPro" id="IPR002110">
    <property type="entry name" value="Ankyrin_rpt"/>
</dbReference>
<keyword evidence="4" id="KW-1185">Reference proteome</keyword>
<protein>
    <recommendedName>
        <fullName evidence="5">Ankyrin repeat protein</fullName>
    </recommendedName>
</protein>
<evidence type="ECO:0000256" key="2">
    <source>
        <dbReference type="SAM" id="MobiDB-lite"/>
    </source>
</evidence>
<comment type="caution">
    <text evidence="3">The sequence shown here is derived from an EMBL/GenBank/DDBJ whole genome shotgun (WGS) entry which is preliminary data.</text>
</comment>
<dbReference type="Proteomes" id="UP000799439">
    <property type="component" value="Unassembled WGS sequence"/>
</dbReference>
<proteinExistence type="predicted"/>
<keyword evidence="1" id="KW-0040">ANK repeat</keyword>
<organism evidence="3 4">
    <name type="scientific">Myriangium duriaei CBS 260.36</name>
    <dbReference type="NCBI Taxonomy" id="1168546"/>
    <lineage>
        <taxon>Eukaryota</taxon>
        <taxon>Fungi</taxon>
        <taxon>Dikarya</taxon>
        <taxon>Ascomycota</taxon>
        <taxon>Pezizomycotina</taxon>
        <taxon>Dothideomycetes</taxon>
        <taxon>Dothideomycetidae</taxon>
        <taxon>Myriangiales</taxon>
        <taxon>Myriangiaceae</taxon>
        <taxon>Myriangium</taxon>
    </lineage>
</organism>
<dbReference type="SUPFAM" id="SSF48403">
    <property type="entry name" value="Ankyrin repeat"/>
    <property type="match status" value="1"/>
</dbReference>
<evidence type="ECO:0000313" key="3">
    <source>
        <dbReference type="EMBL" id="KAF2156035.1"/>
    </source>
</evidence>
<feature type="repeat" description="ANK" evidence="1">
    <location>
        <begin position="38"/>
        <end position="71"/>
    </location>
</feature>
<dbReference type="AlphaFoldDB" id="A0A9P4J8H3"/>
<dbReference type="InterPro" id="IPR036770">
    <property type="entry name" value="Ankyrin_rpt-contain_sf"/>
</dbReference>
<feature type="region of interest" description="Disordered" evidence="2">
    <location>
        <begin position="186"/>
        <end position="246"/>
    </location>
</feature>
<dbReference type="PROSITE" id="PS50088">
    <property type="entry name" value="ANK_REPEAT"/>
    <property type="match status" value="1"/>
</dbReference>
<evidence type="ECO:0008006" key="5">
    <source>
        <dbReference type="Google" id="ProtNLM"/>
    </source>
</evidence>
<evidence type="ECO:0000256" key="1">
    <source>
        <dbReference type="PROSITE-ProRule" id="PRU00023"/>
    </source>
</evidence>
<feature type="compositionally biased region" description="Basic and acidic residues" evidence="2">
    <location>
        <begin position="231"/>
        <end position="246"/>
    </location>
</feature>
<dbReference type="Gene3D" id="1.25.40.20">
    <property type="entry name" value="Ankyrin repeat-containing domain"/>
    <property type="match status" value="1"/>
</dbReference>
<feature type="compositionally biased region" description="Basic and acidic residues" evidence="2">
    <location>
        <begin position="196"/>
        <end position="207"/>
    </location>
</feature>
<accession>A0A9P4J8H3</accession>
<name>A0A9P4J8H3_9PEZI</name>
<dbReference type="Pfam" id="PF13857">
    <property type="entry name" value="Ank_5"/>
    <property type="match status" value="1"/>
</dbReference>
<gene>
    <name evidence="3" type="ORF">K461DRAFT_290995</name>
</gene>
<evidence type="ECO:0000313" key="4">
    <source>
        <dbReference type="Proteomes" id="UP000799439"/>
    </source>
</evidence>